<evidence type="ECO:0000256" key="2">
    <source>
        <dbReference type="ARBA" id="ARBA00022525"/>
    </source>
</evidence>
<evidence type="ECO:0000256" key="1">
    <source>
        <dbReference type="ARBA" id="ARBA00004613"/>
    </source>
</evidence>
<dbReference type="InterPro" id="IPR036465">
    <property type="entry name" value="vWFA_dom_sf"/>
</dbReference>
<organism evidence="9 10">
    <name type="scientific">Sphagnum jensenii</name>
    <dbReference type="NCBI Taxonomy" id="128206"/>
    <lineage>
        <taxon>Eukaryota</taxon>
        <taxon>Viridiplantae</taxon>
        <taxon>Streptophyta</taxon>
        <taxon>Embryophyta</taxon>
        <taxon>Bryophyta</taxon>
        <taxon>Sphagnophytina</taxon>
        <taxon>Sphagnopsida</taxon>
        <taxon>Sphagnales</taxon>
        <taxon>Sphagnaceae</taxon>
        <taxon>Sphagnum</taxon>
    </lineage>
</organism>
<dbReference type="InterPro" id="IPR004166">
    <property type="entry name" value="a-kinase_dom"/>
</dbReference>
<reference evidence="9 10" key="1">
    <citation type="submission" date="2024-02" db="EMBL/GenBank/DDBJ databases">
        <authorList>
            <consortium name="ELIXIR-Norway"/>
            <consortium name="Elixir Norway"/>
        </authorList>
    </citation>
    <scope>NUCLEOTIDE SEQUENCE [LARGE SCALE GENOMIC DNA]</scope>
</reference>
<keyword evidence="10" id="KW-1185">Reference proteome</keyword>
<comment type="subcellular location">
    <subcellularLocation>
        <location evidence="1">Secreted</location>
    </subcellularLocation>
</comment>
<dbReference type="EMBL" id="OZ020097">
    <property type="protein sequence ID" value="CAK9269232.1"/>
    <property type="molecule type" value="Genomic_DNA"/>
</dbReference>
<feature type="domain" description="Alpha-type protein kinase" evidence="8">
    <location>
        <begin position="363"/>
        <end position="599"/>
    </location>
</feature>
<dbReference type="InterPro" id="IPR052969">
    <property type="entry name" value="Thr-specific_kinase-like"/>
</dbReference>
<dbReference type="Pfam" id="PF02816">
    <property type="entry name" value="Alpha_kinase"/>
    <property type="match status" value="1"/>
</dbReference>
<feature type="region of interest" description="Disordered" evidence="7">
    <location>
        <begin position="1"/>
        <end position="32"/>
    </location>
</feature>
<evidence type="ECO:0000313" key="10">
    <source>
        <dbReference type="Proteomes" id="UP001497444"/>
    </source>
</evidence>
<gene>
    <name evidence="9" type="ORF">CSSPJE1EN1_LOCUS14710</name>
</gene>
<dbReference type="SUPFAM" id="SSF53300">
    <property type="entry name" value="vWA-like"/>
    <property type="match status" value="1"/>
</dbReference>
<keyword evidence="6" id="KW-0418">Kinase</keyword>
<keyword evidence="3" id="KW-0723">Serine/threonine-protein kinase</keyword>
<evidence type="ECO:0000256" key="7">
    <source>
        <dbReference type="SAM" id="MobiDB-lite"/>
    </source>
</evidence>
<name>A0ABP0WV27_9BRYO</name>
<dbReference type="PROSITE" id="PS51158">
    <property type="entry name" value="ALPHA_KINASE"/>
    <property type="match status" value="1"/>
</dbReference>
<dbReference type="SMART" id="SM00811">
    <property type="entry name" value="Alpha_kinase"/>
    <property type="match status" value="1"/>
</dbReference>
<evidence type="ECO:0000256" key="4">
    <source>
        <dbReference type="ARBA" id="ARBA00022679"/>
    </source>
</evidence>
<evidence type="ECO:0000256" key="3">
    <source>
        <dbReference type="ARBA" id="ARBA00022527"/>
    </source>
</evidence>
<sequence length="613" mass="69905">MRKSQGVAMEAIQEGSLEGTCSRSSTATNEQVEIEKLKRELGKLKLENDKLKSTKEAKVTTLQKELDRLNRENDKLKDHKSLSETERRRLSRLEHQAEIDTQKRMKEIKKLVLKGQALDLAFLVDATGSMQSTINMVKEQIKEMAAGVKEAYPDVKLRVAFVAYRDYEDDLVTEKCEFTDQLSTFTQALSELYANGGGDQAEDVFSGLEGIASLNWTSQNRLLFHIADAPCHGLRFHNGVTDNFPAGDKFGRRIEDLLSSLRTNCKITKYFFCHLNTSTEKMVREFKNADDEIGDWIQQELFSNINKIPHVVVTMCRMTIQKTMSMVGVADITVKYVPEVVKNEQPNWESIATLQGQKTKHIRYSQVNEMLDKIRTKQSLELEEVKWCSVQIAQNPFSSEGSIRWPYYAQVATVPGPVSSSPMVVKRFKTPFGKDVRELHKKEKYFEQMEVQTVSAHMATEFNKRIRNLPGVKMVEFTEVSVLEVEGNFYNMEMLLLGKWIKYNNNGGFINLEEYRATLQAFTHWTYEYSDKLLMVTDLQGVLAPNSDGHMRFHLCDPAIHCADVLRFTKTNLGPEGFKLFFNTHKCNDVCRNLKLKPGRNGVTTSGTIVGCS</sequence>
<accession>A0ABP0WV27</accession>
<dbReference type="CDD" id="cd00198">
    <property type="entry name" value="vWFA"/>
    <property type="match status" value="1"/>
</dbReference>
<evidence type="ECO:0000256" key="6">
    <source>
        <dbReference type="ARBA" id="ARBA00022777"/>
    </source>
</evidence>
<keyword evidence="5" id="KW-0732">Signal</keyword>
<feature type="compositionally biased region" description="Polar residues" evidence="7">
    <location>
        <begin position="19"/>
        <end position="31"/>
    </location>
</feature>
<dbReference type="Gene3D" id="3.40.50.410">
    <property type="entry name" value="von Willebrand factor, type A domain"/>
    <property type="match status" value="1"/>
</dbReference>
<dbReference type="Pfam" id="PF25106">
    <property type="entry name" value="VWA_4"/>
    <property type="match status" value="1"/>
</dbReference>
<dbReference type="Gene3D" id="3.20.200.10">
    <property type="entry name" value="MHCK/EF2 kinase"/>
    <property type="match status" value="1"/>
</dbReference>
<evidence type="ECO:0000259" key="8">
    <source>
        <dbReference type="PROSITE" id="PS51158"/>
    </source>
</evidence>
<protein>
    <recommendedName>
        <fullName evidence="8">Alpha-type protein kinase domain-containing protein</fullName>
    </recommendedName>
</protein>
<dbReference type="SUPFAM" id="SSF56112">
    <property type="entry name" value="Protein kinase-like (PK-like)"/>
    <property type="match status" value="1"/>
</dbReference>
<dbReference type="PANTHER" id="PTHR47763:SF4">
    <property type="entry name" value="ALPHA-PROTEIN KINASE VWKA"/>
    <property type="match status" value="1"/>
</dbReference>
<evidence type="ECO:0000256" key="5">
    <source>
        <dbReference type="ARBA" id="ARBA00022729"/>
    </source>
</evidence>
<proteinExistence type="predicted"/>
<keyword evidence="2" id="KW-0964">Secreted</keyword>
<keyword evidence="4" id="KW-0808">Transferase</keyword>
<dbReference type="Proteomes" id="UP001497444">
    <property type="component" value="Chromosome 2"/>
</dbReference>
<evidence type="ECO:0000313" key="9">
    <source>
        <dbReference type="EMBL" id="CAK9269232.1"/>
    </source>
</evidence>
<dbReference type="Gene3D" id="3.30.200.20">
    <property type="entry name" value="Phosphorylase Kinase, domain 1"/>
    <property type="match status" value="1"/>
</dbReference>
<dbReference type="InterPro" id="IPR011009">
    <property type="entry name" value="Kinase-like_dom_sf"/>
</dbReference>
<dbReference type="PANTHER" id="PTHR47763">
    <property type="entry name" value="ALPHA-PROTEIN KINASE VWKA"/>
    <property type="match status" value="1"/>
</dbReference>
<dbReference type="InterPro" id="IPR056861">
    <property type="entry name" value="HMCN1-like_VWA"/>
</dbReference>